<organism evidence="1 2">
    <name type="scientific">Candidatus Venteria ishoeyi</name>
    <dbReference type="NCBI Taxonomy" id="1899563"/>
    <lineage>
        <taxon>Bacteria</taxon>
        <taxon>Pseudomonadati</taxon>
        <taxon>Pseudomonadota</taxon>
        <taxon>Gammaproteobacteria</taxon>
        <taxon>Thiotrichales</taxon>
        <taxon>Thiotrichaceae</taxon>
        <taxon>Venteria</taxon>
    </lineage>
</organism>
<name>A0A1H6F8J6_9GAMM</name>
<reference evidence="1 2" key="1">
    <citation type="submission" date="2016-10" db="EMBL/GenBank/DDBJ databases">
        <authorList>
            <person name="de Groot N.N."/>
        </authorList>
    </citation>
    <scope>NUCLEOTIDE SEQUENCE [LARGE SCALE GENOMIC DNA]</scope>
    <source>
        <strain evidence="1">MBHS1</strain>
    </source>
</reference>
<proteinExistence type="predicted"/>
<dbReference type="AlphaFoldDB" id="A0A1H6F8J6"/>
<accession>A0A1H6F8J6</accession>
<gene>
    <name evidence="1" type="ORF">MBHS_01259</name>
</gene>
<dbReference type="EMBL" id="FMSV02000230">
    <property type="protein sequence ID" value="SEH05406.1"/>
    <property type="molecule type" value="Genomic_DNA"/>
</dbReference>
<dbReference type="Proteomes" id="UP000236724">
    <property type="component" value="Unassembled WGS sequence"/>
</dbReference>
<keyword evidence="2" id="KW-1185">Reference proteome</keyword>
<sequence length="105" mass="12440">MYISIMKDKVQKSIYLPSQEFEKQVMDRLTKLGFNGFSAYVNHLIANDIHNPLQDEFKAIERTYKANIKMYRDFSFSLVDSKESAQKICLLQFDQKFESFIKKLN</sequence>
<evidence type="ECO:0000313" key="2">
    <source>
        <dbReference type="Proteomes" id="UP000236724"/>
    </source>
</evidence>
<protein>
    <submittedName>
        <fullName evidence="1">Uncharacterized protein</fullName>
    </submittedName>
</protein>
<evidence type="ECO:0000313" key="1">
    <source>
        <dbReference type="EMBL" id="SEH05406.1"/>
    </source>
</evidence>